<dbReference type="InterPro" id="IPR038765">
    <property type="entry name" value="Papain-like_cys_pep_sf"/>
</dbReference>
<evidence type="ECO:0000256" key="2">
    <source>
        <dbReference type="ARBA" id="ARBA00022670"/>
    </source>
</evidence>
<keyword evidence="4" id="KW-0788">Thiol protease</keyword>
<sequence>MHEVLSKSYQQKVLCIARLVILSLLFLLQAGCSIFNSSTISGYVPVEYDGTPGSNVLETAMSQIGKKYSYGKASPSQGFDCSGLIYWAYQSHGIAVPRRTQDQSKAGIRIKKADAKLGDIVVFKIGRRLHTGLVADKGRFLHAPSSGSHVRLESMNGVYWKPRVVGFRRIIY</sequence>
<evidence type="ECO:0000256" key="3">
    <source>
        <dbReference type="ARBA" id="ARBA00022801"/>
    </source>
</evidence>
<protein>
    <recommendedName>
        <fullName evidence="5">NlpC/P60 domain-containing protein</fullName>
    </recommendedName>
</protein>
<dbReference type="GO" id="GO:0006508">
    <property type="term" value="P:proteolysis"/>
    <property type="evidence" value="ECO:0007669"/>
    <property type="project" value="UniProtKB-KW"/>
</dbReference>
<comment type="similarity">
    <text evidence="1">Belongs to the peptidase C40 family.</text>
</comment>
<keyword evidence="3" id="KW-0378">Hydrolase</keyword>
<name>A0A227KAP9_9BURK</name>
<dbReference type="RefSeq" id="WP_066592323.1">
    <property type="nucleotide sequence ID" value="NZ_CAPZKZ010000026.1"/>
</dbReference>
<organism evidence="6 7">
    <name type="scientific">Turicimonas muris</name>
    <dbReference type="NCBI Taxonomy" id="1796652"/>
    <lineage>
        <taxon>Bacteria</taxon>
        <taxon>Pseudomonadati</taxon>
        <taxon>Pseudomonadota</taxon>
        <taxon>Betaproteobacteria</taxon>
        <taxon>Burkholderiales</taxon>
        <taxon>Sutterellaceae</taxon>
        <taxon>Turicimonas</taxon>
    </lineage>
</organism>
<evidence type="ECO:0000313" key="7">
    <source>
        <dbReference type="Proteomes" id="UP000214610"/>
    </source>
</evidence>
<evidence type="ECO:0000313" key="6">
    <source>
        <dbReference type="EMBL" id="OXE44560.1"/>
    </source>
</evidence>
<evidence type="ECO:0000256" key="1">
    <source>
        <dbReference type="ARBA" id="ARBA00007074"/>
    </source>
</evidence>
<evidence type="ECO:0000259" key="5">
    <source>
        <dbReference type="PROSITE" id="PS51935"/>
    </source>
</evidence>
<keyword evidence="2" id="KW-0645">Protease</keyword>
<dbReference type="PANTHER" id="PTHR47053:SF1">
    <property type="entry name" value="MUREIN DD-ENDOPEPTIDASE MEPH-RELATED"/>
    <property type="match status" value="1"/>
</dbReference>
<keyword evidence="7" id="KW-1185">Reference proteome</keyword>
<dbReference type="PANTHER" id="PTHR47053">
    <property type="entry name" value="MUREIN DD-ENDOPEPTIDASE MEPH-RELATED"/>
    <property type="match status" value="1"/>
</dbReference>
<dbReference type="Gene3D" id="3.90.1720.10">
    <property type="entry name" value="endopeptidase domain like (from Nostoc punctiforme)"/>
    <property type="match status" value="1"/>
</dbReference>
<comment type="caution">
    <text evidence="6">The sequence shown here is derived from an EMBL/GenBank/DDBJ whole genome shotgun (WGS) entry which is preliminary data.</text>
</comment>
<dbReference type="SUPFAM" id="SSF54001">
    <property type="entry name" value="Cysteine proteinases"/>
    <property type="match status" value="1"/>
</dbReference>
<dbReference type="InterPro" id="IPR000064">
    <property type="entry name" value="NLP_P60_dom"/>
</dbReference>
<dbReference type="GO" id="GO:0008234">
    <property type="term" value="F:cysteine-type peptidase activity"/>
    <property type="evidence" value="ECO:0007669"/>
    <property type="project" value="UniProtKB-KW"/>
</dbReference>
<gene>
    <name evidence="6" type="ORF">ADH67_11810</name>
</gene>
<dbReference type="EMBL" id="NHMP01000010">
    <property type="protein sequence ID" value="OXE44560.1"/>
    <property type="molecule type" value="Genomic_DNA"/>
</dbReference>
<proteinExistence type="inferred from homology"/>
<dbReference type="InterPro" id="IPR051202">
    <property type="entry name" value="Peptidase_C40"/>
</dbReference>
<evidence type="ECO:0000256" key="4">
    <source>
        <dbReference type="ARBA" id="ARBA00022807"/>
    </source>
</evidence>
<accession>A0A227KAP9</accession>
<dbReference type="Pfam" id="PF00877">
    <property type="entry name" value="NLPC_P60"/>
    <property type="match status" value="1"/>
</dbReference>
<reference evidence="7" key="1">
    <citation type="submission" date="2017-05" db="EMBL/GenBank/DDBJ databases">
        <title>Improved OligoMM genomes.</title>
        <authorList>
            <person name="Garzetti D."/>
        </authorList>
    </citation>
    <scope>NUCLEOTIDE SEQUENCE [LARGE SCALE GENOMIC DNA]</scope>
    <source>
        <strain evidence="7">YL45</strain>
    </source>
</reference>
<feature type="domain" description="NlpC/P60" evidence="5">
    <location>
        <begin position="50"/>
        <end position="171"/>
    </location>
</feature>
<dbReference type="AlphaFoldDB" id="A0A227KAP9"/>
<dbReference type="PROSITE" id="PS51935">
    <property type="entry name" value="NLPC_P60"/>
    <property type="match status" value="1"/>
</dbReference>
<dbReference type="Proteomes" id="UP000214610">
    <property type="component" value="Unassembled WGS sequence"/>
</dbReference>